<evidence type="ECO:0000256" key="1">
    <source>
        <dbReference type="SAM" id="MobiDB-lite"/>
    </source>
</evidence>
<gene>
    <name evidence="3" type="ORF">Ctob_008607</name>
</gene>
<name>A0A0M0JW46_9EUKA</name>
<keyword evidence="4" id="KW-1185">Reference proteome</keyword>
<feature type="domain" description="PDZ" evidence="2">
    <location>
        <begin position="197"/>
        <end position="274"/>
    </location>
</feature>
<dbReference type="SUPFAM" id="SSF50156">
    <property type="entry name" value="PDZ domain-like"/>
    <property type="match status" value="1"/>
</dbReference>
<organism evidence="3 4">
    <name type="scientific">Chrysochromulina tobinii</name>
    <dbReference type="NCBI Taxonomy" id="1460289"/>
    <lineage>
        <taxon>Eukaryota</taxon>
        <taxon>Haptista</taxon>
        <taxon>Haptophyta</taxon>
        <taxon>Prymnesiophyceae</taxon>
        <taxon>Prymnesiales</taxon>
        <taxon>Chrysochromulinaceae</taxon>
        <taxon>Chrysochromulina</taxon>
    </lineage>
</organism>
<dbReference type="EMBL" id="JWZX01002211">
    <property type="protein sequence ID" value="KOO30502.1"/>
    <property type="molecule type" value="Genomic_DNA"/>
</dbReference>
<feature type="region of interest" description="Disordered" evidence="1">
    <location>
        <begin position="1"/>
        <end position="68"/>
    </location>
</feature>
<dbReference type="SMART" id="SM00228">
    <property type="entry name" value="PDZ"/>
    <property type="match status" value="1"/>
</dbReference>
<evidence type="ECO:0000259" key="2">
    <source>
        <dbReference type="PROSITE" id="PS50106"/>
    </source>
</evidence>
<dbReference type="InterPro" id="IPR036034">
    <property type="entry name" value="PDZ_sf"/>
</dbReference>
<dbReference type="PROSITE" id="PS50106">
    <property type="entry name" value="PDZ"/>
    <property type="match status" value="1"/>
</dbReference>
<dbReference type="Pfam" id="PF00595">
    <property type="entry name" value="PDZ"/>
    <property type="match status" value="1"/>
</dbReference>
<dbReference type="AlphaFoldDB" id="A0A0M0JW46"/>
<protein>
    <recommendedName>
        <fullName evidence="2">PDZ domain-containing protein</fullName>
    </recommendedName>
</protein>
<dbReference type="Gene3D" id="2.30.42.10">
    <property type="match status" value="1"/>
</dbReference>
<dbReference type="InterPro" id="IPR001478">
    <property type="entry name" value="PDZ"/>
</dbReference>
<dbReference type="Proteomes" id="UP000037460">
    <property type="component" value="Unassembled WGS sequence"/>
</dbReference>
<proteinExistence type="predicted"/>
<comment type="caution">
    <text evidence="3">The sequence shown here is derived from an EMBL/GenBank/DDBJ whole genome shotgun (WGS) entry which is preliminary data.</text>
</comment>
<accession>A0A0M0JW46</accession>
<evidence type="ECO:0000313" key="3">
    <source>
        <dbReference type="EMBL" id="KOO30502.1"/>
    </source>
</evidence>
<evidence type="ECO:0000313" key="4">
    <source>
        <dbReference type="Proteomes" id="UP000037460"/>
    </source>
</evidence>
<dbReference type="PROSITE" id="PS50096">
    <property type="entry name" value="IQ"/>
    <property type="match status" value="2"/>
</dbReference>
<sequence>MPSPEKASKKKAVVEPAAVKKATPSKSDAAPASQRGGQVQAAMRGKSIRSAREKKQPAQDEPAPTEVEAAAHRLTSWMGSLMHGHKTTTSDAEAAAAATKVQAVMRGKSIRSAREKKQPAQDEPAPTEVETAAHRLTSWMGSLMHGHKTTTSDAEAAAAATKVQAAMRGKSIRSAREKKQPAHAAHSYEPAPDEILTVTLNKPTADTKLGITLAGKERPYIMSLIAAGLTAKAGLQENDVFLKVNGQLAVGHEKTTAQLRTATGEILIEFYRVQIQEEV</sequence>
<reference evidence="4" key="1">
    <citation type="journal article" date="2015" name="PLoS Genet.">
        <title>Genome Sequence and Transcriptome Analyses of Chrysochromulina tobin: Metabolic Tools for Enhanced Algal Fitness in the Prominent Order Prymnesiales (Haptophyceae).</title>
        <authorList>
            <person name="Hovde B.T."/>
            <person name="Deodato C.R."/>
            <person name="Hunsperger H.M."/>
            <person name="Ryken S.A."/>
            <person name="Yost W."/>
            <person name="Jha R.K."/>
            <person name="Patterson J."/>
            <person name="Monnat R.J. Jr."/>
            <person name="Barlow S.B."/>
            <person name="Starkenburg S.R."/>
            <person name="Cattolico R.A."/>
        </authorList>
    </citation>
    <scope>NUCLEOTIDE SEQUENCE</scope>
    <source>
        <strain evidence="4">CCMP291</strain>
    </source>
</reference>